<name>A0ABV8RJ56_9SPHN</name>
<dbReference type="Pfam" id="PF01613">
    <property type="entry name" value="Flavin_Reduct"/>
    <property type="match status" value="1"/>
</dbReference>
<feature type="domain" description="Flavin reductase like" evidence="2">
    <location>
        <begin position="26"/>
        <end position="171"/>
    </location>
</feature>
<comment type="caution">
    <text evidence="3">The sequence shown here is derived from an EMBL/GenBank/DDBJ whole genome shotgun (WGS) entry which is preliminary data.</text>
</comment>
<dbReference type="Gene3D" id="2.30.110.10">
    <property type="entry name" value="Electron Transport, Fmn-binding Protein, Chain A"/>
    <property type="match status" value="1"/>
</dbReference>
<dbReference type="InterPro" id="IPR050268">
    <property type="entry name" value="NADH-dep_flavin_reductase"/>
</dbReference>
<reference evidence="4" key="1">
    <citation type="journal article" date="2019" name="Int. J. Syst. Evol. Microbiol.">
        <title>The Global Catalogue of Microorganisms (GCM) 10K type strain sequencing project: providing services to taxonomists for standard genome sequencing and annotation.</title>
        <authorList>
            <consortium name="The Broad Institute Genomics Platform"/>
            <consortium name="The Broad Institute Genome Sequencing Center for Infectious Disease"/>
            <person name="Wu L."/>
            <person name="Ma J."/>
        </authorList>
    </citation>
    <scope>NUCLEOTIDE SEQUENCE [LARGE SCALE GENOMIC DNA]</scope>
    <source>
        <strain evidence="4">CECT 8531</strain>
    </source>
</reference>
<dbReference type="InterPro" id="IPR012349">
    <property type="entry name" value="Split_barrel_FMN-bd"/>
</dbReference>
<sequence>MTILNDDRPDAANEKAQLAADMLQGLRRFAKSVMVISCECDGRRYAMSATAVSEVSLNPPIMLICVNRDATLHTPLLAGADFAINMLHGGQEEIARHCGGERQGEARFDTGDWQISDFGPPILADAQAYFICRQEQRVEHGTHSIFIGEVVAAYAGPDIDPLVYVDGKYLAPVNGSRSEQ</sequence>
<dbReference type="PANTHER" id="PTHR30466">
    <property type="entry name" value="FLAVIN REDUCTASE"/>
    <property type="match status" value="1"/>
</dbReference>
<evidence type="ECO:0000256" key="1">
    <source>
        <dbReference type="ARBA" id="ARBA00023002"/>
    </source>
</evidence>
<evidence type="ECO:0000313" key="3">
    <source>
        <dbReference type="EMBL" id="MFC4292376.1"/>
    </source>
</evidence>
<keyword evidence="4" id="KW-1185">Reference proteome</keyword>
<dbReference type="GO" id="GO:0016491">
    <property type="term" value="F:oxidoreductase activity"/>
    <property type="evidence" value="ECO:0007669"/>
    <property type="project" value="UniProtKB-KW"/>
</dbReference>
<dbReference type="PANTHER" id="PTHR30466:SF1">
    <property type="entry name" value="FMN REDUCTASE (NADH) RUTF"/>
    <property type="match status" value="1"/>
</dbReference>
<accession>A0ABV8RJ56</accession>
<organism evidence="3 4">
    <name type="scientific">Sphingorhabdus arenilitoris</name>
    <dbReference type="NCBI Taxonomy" id="1490041"/>
    <lineage>
        <taxon>Bacteria</taxon>
        <taxon>Pseudomonadati</taxon>
        <taxon>Pseudomonadota</taxon>
        <taxon>Alphaproteobacteria</taxon>
        <taxon>Sphingomonadales</taxon>
        <taxon>Sphingomonadaceae</taxon>
        <taxon>Sphingorhabdus</taxon>
    </lineage>
</organism>
<keyword evidence="1 3" id="KW-0560">Oxidoreductase</keyword>
<gene>
    <name evidence="3" type="ORF">ACFOWX_08100</name>
</gene>
<evidence type="ECO:0000313" key="4">
    <source>
        <dbReference type="Proteomes" id="UP001595887"/>
    </source>
</evidence>
<protein>
    <submittedName>
        <fullName evidence="3">Flavin reductase family protein</fullName>
        <ecNumber evidence="3">1.-.-.-</ecNumber>
    </submittedName>
</protein>
<dbReference type="EMBL" id="JBHSDH010000013">
    <property type="protein sequence ID" value="MFC4292376.1"/>
    <property type="molecule type" value="Genomic_DNA"/>
</dbReference>
<dbReference type="EC" id="1.-.-.-" evidence="3"/>
<dbReference type="RefSeq" id="WP_381423015.1">
    <property type="nucleotide sequence ID" value="NZ_JBHSDH010000013.1"/>
</dbReference>
<dbReference type="SUPFAM" id="SSF50475">
    <property type="entry name" value="FMN-binding split barrel"/>
    <property type="match status" value="1"/>
</dbReference>
<proteinExistence type="predicted"/>
<evidence type="ECO:0000259" key="2">
    <source>
        <dbReference type="SMART" id="SM00903"/>
    </source>
</evidence>
<dbReference type="Proteomes" id="UP001595887">
    <property type="component" value="Unassembled WGS sequence"/>
</dbReference>
<dbReference type="SMART" id="SM00903">
    <property type="entry name" value="Flavin_Reduct"/>
    <property type="match status" value="1"/>
</dbReference>
<dbReference type="InterPro" id="IPR002563">
    <property type="entry name" value="Flavin_Rdtase-like_dom"/>
</dbReference>